<evidence type="ECO:0000313" key="1">
    <source>
        <dbReference type="EMBL" id="TKV78938.1"/>
    </source>
</evidence>
<proteinExistence type="predicted"/>
<dbReference type="EMBL" id="SZZP01000015">
    <property type="protein sequence ID" value="TKV78938.1"/>
    <property type="molecule type" value="Genomic_DNA"/>
</dbReference>
<dbReference type="Proteomes" id="UP000305095">
    <property type="component" value="Unassembled WGS sequence"/>
</dbReference>
<comment type="caution">
    <text evidence="1">The sequence shown here is derived from an EMBL/GenBank/DDBJ whole genome shotgun (WGS) entry which is preliminary data.</text>
</comment>
<gene>
    <name evidence="1" type="ORF">FDV58_24880</name>
</gene>
<sequence length="126" mass="14013">MTGLTRRRDRESVREKWDIFHGDVRVGSIGRRAGVPNHVDQWEWKCGFYPGCDRSASGPAVTFDQARAAFEAAWHALLPTLTEADFQVLARSARLDRAQTGDVGARRKAAFSTAIVADALSLRRDL</sequence>
<protein>
    <submittedName>
        <fullName evidence="1">Uncharacterized protein</fullName>
    </submittedName>
</protein>
<accession>A0A4U6RX23</accession>
<evidence type="ECO:0000313" key="2">
    <source>
        <dbReference type="Proteomes" id="UP000305095"/>
    </source>
</evidence>
<organism evidence="1 2">
    <name type="scientific">Bradyrhizobium elkanii</name>
    <dbReference type="NCBI Taxonomy" id="29448"/>
    <lineage>
        <taxon>Bacteria</taxon>
        <taxon>Pseudomonadati</taxon>
        <taxon>Pseudomonadota</taxon>
        <taxon>Alphaproteobacteria</taxon>
        <taxon>Hyphomicrobiales</taxon>
        <taxon>Nitrobacteraceae</taxon>
        <taxon>Bradyrhizobium</taxon>
    </lineage>
</organism>
<dbReference type="AlphaFoldDB" id="A0A4U6RX23"/>
<name>A0A4U6RX23_BRAEL</name>
<reference evidence="1 2" key="1">
    <citation type="submission" date="2019-05" db="EMBL/GenBank/DDBJ databases">
        <title>Draft Genome of Bradyrhizobium elkanii strain SEMIA 938, Used in Commercial Inoculants for Lupinus spp. in Brazil.</title>
        <authorList>
            <person name="Hungria M."/>
            <person name="Delamuta J.R.M."/>
            <person name="Ribeiro R.A."/>
            <person name="Nogueira M.A."/>
        </authorList>
    </citation>
    <scope>NUCLEOTIDE SEQUENCE [LARGE SCALE GENOMIC DNA]</scope>
    <source>
        <strain evidence="1 2">Semia 938</strain>
    </source>
</reference>
<dbReference type="RefSeq" id="WP_137480933.1">
    <property type="nucleotide sequence ID" value="NZ_SZZP01000015.1"/>
</dbReference>